<protein>
    <submittedName>
        <fullName evidence="5">CatB-related O-acetyltransferase</fullName>
    </submittedName>
</protein>
<dbReference type="CDD" id="cd03349">
    <property type="entry name" value="LbH_XAT"/>
    <property type="match status" value="1"/>
</dbReference>
<accession>A0ABS2WCZ4</accession>
<dbReference type="Proteomes" id="UP000760472">
    <property type="component" value="Unassembled WGS sequence"/>
</dbReference>
<dbReference type="InterPro" id="IPR011004">
    <property type="entry name" value="Trimer_LpxA-like_sf"/>
</dbReference>
<comment type="caution">
    <text evidence="5">The sequence shown here is derived from an EMBL/GenBank/DDBJ whole genome shotgun (WGS) entry which is preliminary data.</text>
</comment>
<evidence type="ECO:0000256" key="4">
    <source>
        <dbReference type="ARBA" id="ARBA00023315"/>
    </source>
</evidence>
<proteinExistence type="inferred from homology"/>
<evidence type="ECO:0000313" key="6">
    <source>
        <dbReference type="Proteomes" id="UP000760472"/>
    </source>
</evidence>
<comment type="similarity">
    <text evidence="1">Belongs to the transferase hexapeptide repeat family.</text>
</comment>
<dbReference type="InterPro" id="IPR018357">
    <property type="entry name" value="Hexapep_transf_CS"/>
</dbReference>
<dbReference type="SUPFAM" id="SSF51161">
    <property type="entry name" value="Trimeric LpxA-like enzymes"/>
    <property type="match status" value="1"/>
</dbReference>
<dbReference type="Pfam" id="PF00132">
    <property type="entry name" value="Hexapep"/>
    <property type="match status" value="1"/>
</dbReference>
<evidence type="ECO:0000313" key="5">
    <source>
        <dbReference type="EMBL" id="MBN0989584.1"/>
    </source>
</evidence>
<keyword evidence="3" id="KW-0677">Repeat</keyword>
<dbReference type="PROSITE" id="PS00101">
    <property type="entry name" value="HEXAPEP_TRANSFERASES"/>
    <property type="match status" value="1"/>
</dbReference>
<dbReference type="PANTHER" id="PTHR43300:SF11">
    <property type="entry name" value="ACETYLTRANSFERASE RV3034C-RELATED"/>
    <property type="match status" value="1"/>
</dbReference>
<keyword evidence="6" id="KW-1185">Reference proteome</keyword>
<evidence type="ECO:0000256" key="3">
    <source>
        <dbReference type="ARBA" id="ARBA00022737"/>
    </source>
</evidence>
<reference evidence="5 6" key="1">
    <citation type="submission" date="2021-02" db="EMBL/GenBank/DDBJ databases">
        <title>A novel species of genus Amphritea isolated from a fishpond in China.</title>
        <authorList>
            <person name="Lu H."/>
        </authorList>
    </citation>
    <scope>NUCLEOTIDE SEQUENCE [LARGE SCALE GENOMIC DNA]</scope>
    <source>
        <strain evidence="5 6">RP18W</strain>
    </source>
</reference>
<dbReference type="InterPro" id="IPR050179">
    <property type="entry name" value="Trans_hexapeptide_repeat"/>
</dbReference>
<dbReference type="InterPro" id="IPR001451">
    <property type="entry name" value="Hexapep"/>
</dbReference>
<gene>
    <name evidence="5" type="ORF">JW498_19635</name>
</gene>
<name>A0ABS2WCZ4_9GAMM</name>
<dbReference type="Gene3D" id="2.160.10.10">
    <property type="entry name" value="Hexapeptide repeat proteins"/>
    <property type="match status" value="1"/>
</dbReference>
<keyword evidence="2" id="KW-0808">Transferase</keyword>
<sequence length="205" mass="22624">MLKHRKKRLVINGSSKIALAEFGFANVVHDGVSLYNVRLGDYSYVSYNTVLINSHVGKYCSIGPGCRIGLGKHPLNYVSTHPAFFSKSSTILQPALCNENESPQFEEFENIQIGNDVWIGASVIIVDGITIGDGAVIGAGSVVTKNVADYDVVAGVPAKRIKRRFSEDTIAKIKETEWWDFSFSELKKSAATFRDVDDFIVKYPK</sequence>
<evidence type="ECO:0000256" key="2">
    <source>
        <dbReference type="ARBA" id="ARBA00022679"/>
    </source>
</evidence>
<dbReference type="EMBL" id="JAFFZP010000045">
    <property type="protein sequence ID" value="MBN0989584.1"/>
    <property type="molecule type" value="Genomic_DNA"/>
</dbReference>
<keyword evidence="4" id="KW-0012">Acyltransferase</keyword>
<organism evidence="5 6">
    <name type="scientific">Amphritea pacifica</name>
    <dbReference type="NCBI Taxonomy" id="2811233"/>
    <lineage>
        <taxon>Bacteria</taxon>
        <taxon>Pseudomonadati</taxon>
        <taxon>Pseudomonadota</taxon>
        <taxon>Gammaproteobacteria</taxon>
        <taxon>Oceanospirillales</taxon>
        <taxon>Oceanospirillaceae</taxon>
        <taxon>Amphritea</taxon>
    </lineage>
</organism>
<dbReference type="PANTHER" id="PTHR43300">
    <property type="entry name" value="ACETYLTRANSFERASE"/>
    <property type="match status" value="1"/>
</dbReference>
<evidence type="ECO:0000256" key="1">
    <source>
        <dbReference type="ARBA" id="ARBA00007274"/>
    </source>
</evidence>